<dbReference type="NCBIfam" id="TIGR01383">
    <property type="entry name" value="not_thiJ"/>
    <property type="match status" value="1"/>
</dbReference>
<dbReference type="Gene3D" id="3.40.50.880">
    <property type="match status" value="1"/>
</dbReference>
<evidence type="ECO:0000313" key="5">
    <source>
        <dbReference type="Proteomes" id="UP000246740"/>
    </source>
</evidence>
<comment type="catalytic activity">
    <reaction evidence="2">
        <text>methylglyoxal + H2O = (R)-lactate + H(+)</text>
        <dbReference type="Rhea" id="RHEA:27754"/>
        <dbReference type="ChEBI" id="CHEBI:15377"/>
        <dbReference type="ChEBI" id="CHEBI:15378"/>
        <dbReference type="ChEBI" id="CHEBI:16004"/>
        <dbReference type="ChEBI" id="CHEBI:17158"/>
        <dbReference type="EC" id="4.2.1.130"/>
    </reaction>
</comment>
<reference evidence="4 5" key="1">
    <citation type="journal article" date="2018" name="Mol. Biol. Evol.">
        <title>Broad Genomic Sampling Reveals a Smut Pathogenic Ancestry of the Fungal Clade Ustilaginomycotina.</title>
        <authorList>
            <person name="Kijpornyongpan T."/>
            <person name="Mondo S.J."/>
            <person name="Barry K."/>
            <person name="Sandor L."/>
            <person name="Lee J."/>
            <person name="Lipzen A."/>
            <person name="Pangilinan J."/>
            <person name="LaButti K."/>
            <person name="Hainaut M."/>
            <person name="Henrissat B."/>
            <person name="Grigoriev I.V."/>
            <person name="Spatafora J.W."/>
            <person name="Aime M.C."/>
        </authorList>
    </citation>
    <scope>NUCLEOTIDE SEQUENCE [LARGE SCALE GENOMIC DNA]</scope>
    <source>
        <strain evidence="4 5">MCA 3645</strain>
    </source>
</reference>
<dbReference type="GO" id="GO:0005739">
    <property type="term" value="C:mitochondrion"/>
    <property type="evidence" value="ECO:0007669"/>
    <property type="project" value="TreeGrafter"/>
</dbReference>
<dbReference type="GO" id="GO:1903189">
    <property type="term" value="P:glyoxal metabolic process"/>
    <property type="evidence" value="ECO:0007669"/>
    <property type="project" value="TreeGrafter"/>
</dbReference>
<dbReference type="Proteomes" id="UP000246740">
    <property type="component" value="Unassembled WGS sequence"/>
</dbReference>
<protein>
    <recommendedName>
        <fullName evidence="1">D-lactate dehydratase</fullName>
        <ecNumber evidence="1">4.2.1.130</ecNumber>
    </recommendedName>
</protein>
<dbReference type="InterPro" id="IPR029062">
    <property type="entry name" value="Class_I_gatase-like"/>
</dbReference>
<keyword evidence="5" id="KW-1185">Reference proteome</keyword>
<sequence>MPSALILIAQGTEEAEFTITYDVLVRGGVDVQSALVGSSAEDPKDPHGAQYVTCSRGVKIVPDLRLPDLAGGKALEYDAIIVPGGVKGAETISSNEDVQKLLSAMYGKAKIVACICAGSLAAKAAGIGLDNAITSHPSVKDQLSKEYRYQEERVVVADNLITSRGPGTAFEFALAIVESLVGKDKREEIAGPMILPPSVSS</sequence>
<proteinExistence type="predicted"/>
<dbReference type="CDD" id="cd03135">
    <property type="entry name" value="GATase1_DJ-1"/>
    <property type="match status" value="1"/>
</dbReference>
<dbReference type="OrthoDB" id="543156at2759"/>
<dbReference type="InterPro" id="IPR050325">
    <property type="entry name" value="Prot/Nucl_acid_deglycase"/>
</dbReference>
<dbReference type="PANTHER" id="PTHR48094:SF12">
    <property type="entry name" value="PARKINSON DISEASE PROTEIN 7 HOMOLOG"/>
    <property type="match status" value="1"/>
</dbReference>
<evidence type="ECO:0000313" key="4">
    <source>
        <dbReference type="EMBL" id="PWY99653.1"/>
    </source>
</evidence>
<gene>
    <name evidence="4" type="ORF">BCV70DRAFT_200575</name>
</gene>
<dbReference type="InterPro" id="IPR002818">
    <property type="entry name" value="DJ-1/PfpI"/>
</dbReference>
<feature type="domain" description="DJ-1/PfpI" evidence="3">
    <location>
        <begin position="3"/>
        <end position="178"/>
    </location>
</feature>
<dbReference type="PANTHER" id="PTHR48094">
    <property type="entry name" value="PROTEIN/NUCLEIC ACID DEGLYCASE DJ-1-RELATED"/>
    <property type="match status" value="1"/>
</dbReference>
<accession>A0A317XMU6</accession>
<name>A0A317XMU6_9BASI</name>
<dbReference type="Pfam" id="PF01965">
    <property type="entry name" value="DJ-1_PfpI"/>
    <property type="match status" value="1"/>
</dbReference>
<dbReference type="GO" id="GO:0019172">
    <property type="term" value="F:glyoxalase III activity"/>
    <property type="evidence" value="ECO:0007669"/>
    <property type="project" value="UniProtKB-EC"/>
</dbReference>
<evidence type="ECO:0000256" key="2">
    <source>
        <dbReference type="ARBA" id="ARBA00048082"/>
    </source>
</evidence>
<organism evidence="4 5">
    <name type="scientific">Testicularia cyperi</name>
    <dbReference type="NCBI Taxonomy" id="1882483"/>
    <lineage>
        <taxon>Eukaryota</taxon>
        <taxon>Fungi</taxon>
        <taxon>Dikarya</taxon>
        <taxon>Basidiomycota</taxon>
        <taxon>Ustilaginomycotina</taxon>
        <taxon>Ustilaginomycetes</taxon>
        <taxon>Ustilaginales</taxon>
        <taxon>Anthracoideaceae</taxon>
        <taxon>Testicularia</taxon>
    </lineage>
</organism>
<dbReference type="SUPFAM" id="SSF52317">
    <property type="entry name" value="Class I glutamine amidotransferase-like"/>
    <property type="match status" value="1"/>
</dbReference>
<dbReference type="AlphaFoldDB" id="A0A317XMU6"/>
<evidence type="ECO:0000259" key="3">
    <source>
        <dbReference type="Pfam" id="PF01965"/>
    </source>
</evidence>
<dbReference type="FunCoup" id="A0A317XMU6">
    <property type="interactions" value="166"/>
</dbReference>
<dbReference type="GO" id="GO:0005634">
    <property type="term" value="C:nucleus"/>
    <property type="evidence" value="ECO:0007669"/>
    <property type="project" value="TreeGrafter"/>
</dbReference>
<dbReference type="GO" id="GO:0006979">
    <property type="term" value="P:response to oxidative stress"/>
    <property type="evidence" value="ECO:0007669"/>
    <property type="project" value="TreeGrafter"/>
</dbReference>
<dbReference type="STRING" id="1882483.A0A317XMU6"/>
<dbReference type="EMBL" id="KZ819194">
    <property type="protein sequence ID" value="PWY99653.1"/>
    <property type="molecule type" value="Genomic_DNA"/>
</dbReference>
<dbReference type="InParanoid" id="A0A317XMU6"/>
<evidence type="ECO:0000256" key="1">
    <source>
        <dbReference type="ARBA" id="ARBA00013134"/>
    </source>
</evidence>
<dbReference type="EC" id="4.2.1.130" evidence="1"/>
<dbReference type="InterPro" id="IPR006287">
    <property type="entry name" value="DJ-1"/>
</dbReference>